<evidence type="ECO:0000256" key="3">
    <source>
        <dbReference type="SAM" id="Coils"/>
    </source>
</evidence>
<dbReference type="PANTHER" id="PTHR32295">
    <property type="entry name" value="IQ-DOMAIN 5-RELATED"/>
    <property type="match status" value="1"/>
</dbReference>
<keyword evidence="3" id="KW-0175">Coiled coil</keyword>
<dbReference type="CDD" id="cd23767">
    <property type="entry name" value="IQCD"/>
    <property type="match status" value="1"/>
</dbReference>
<dbReference type="PROSITE" id="PS50096">
    <property type="entry name" value="IQ"/>
    <property type="match status" value="1"/>
</dbReference>
<accession>A0ABM1V092</accession>
<comment type="similarity">
    <text evidence="2">Belongs to the IQD family.</text>
</comment>
<gene>
    <name evidence="5" type="primary">LOC107005735</name>
</gene>
<dbReference type="RefSeq" id="XP_027769160.1">
    <property type="nucleotide sequence ID" value="XM_027913359.1"/>
</dbReference>
<name>A0ABM1V092_SOLPN</name>
<evidence type="ECO:0000313" key="5">
    <source>
        <dbReference type="RefSeq" id="XP_027769160.1"/>
    </source>
</evidence>
<dbReference type="GeneID" id="107005735"/>
<dbReference type="PANTHER" id="PTHR32295:SF134">
    <property type="entry name" value="PROTEIN IQ-DOMAIN 10"/>
    <property type="match status" value="1"/>
</dbReference>
<dbReference type="Pfam" id="PF00612">
    <property type="entry name" value="IQ"/>
    <property type="match status" value="1"/>
</dbReference>
<dbReference type="InterPro" id="IPR000048">
    <property type="entry name" value="IQ_motif_EF-hand-BS"/>
</dbReference>
<evidence type="ECO:0000256" key="1">
    <source>
        <dbReference type="ARBA" id="ARBA00022860"/>
    </source>
</evidence>
<protein>
    <submittedName>
        <fullName evidence="5">Protein IQ-DOMAIN 1 isoform X1</fullName>
    </submittedName>
</protein>
<feature type="coiled-coil region" evidence="3">
    <location>
        <begin position="136"/>
        <end position="181"/>
    </location>
</feature>
<organism evidence="4 5">
    <name type="scientific">Solanum pennellii</name>
    <name type="common">Tomato</name>
    <name type="synonym">Lycopersicon pennellii</name>
    <dbReference type="NCBI Taxonomy" id="28526"/>
    <lineage>
        <taxon>Eukaryota</taxon>
        <taxon>Viridiplantae</taxon>
        <taxon>Streptophyta</taxon>
        <taxon>Embryophyta</taxon>
        <taxon>Tracheophyta</taxon>
        <taxon>Spermatophyta</taxon>
        <taxon>Magnoliopsida</taxon>
        <taxon>eudicotyledons</taxon>
        <taxon>Gunneridae</taxon>
        <taxon>Pentapetalae</taxon>
        <taxon>asterids</taxon>
        <taxon>lamiids</taxon>
        <taxon>Solanales</taxon>
        <taxon>Solanaceae</taxon>
        <taxon>Solanoideae</taxon>
        <taxon>Solaneae</taxon>
        <taxon>Solanum</taxon>
        <taxon>Solanum subgen. Lycopersicon</taxon>
    </lineage>
</organism>
<evidence type="ECO:0000256" key="2">
    <source>
        <dbReference type="ARBA" id="ARBA00024341"/>
    </source>
</evidence>
<keyword evidence="4" id="KW-1185">Reference proteome</keyword>
<keyword evidence="1" id="KW-0112">Calmodulin-binding</keyword>
<proteinExistence type="inferred from homology"/>
<reference evidence="4" key="1">
    <citation type="journal article" date="2014" name="Nat. Genet.">
        <title>The genome of the stress-tolerant wild tomato species Solanum pennellii.</title>
        <authorList>
            <person name="Bolger A."/>
            <person name="Scossa F."/>
            <person name="Bolger M.E."/>
            <person name="Lanz C."/>
            <person name="Maumus F."/>
            <person name="Tohge T."/>
            <person name="Quesneville H."/>
            <person name="Alseekh S."/>
            <person name="Sorensen I."/>
            <person name="Lichtenstein G."/>
            <person name="Fich E.A."/>
            <person name="Conte M."/>
            <person name="Keller H."/>
            <person name="Schneeberger K."/>
            <person name="Schwacke R."/>
            <person name="Ofner I."/>
            <person name="Vrebalov J."/>
            <person name="Xu Y."/>
            <person name="Osorio S."/>
            <person name="Aflitos S.A."/>
            <person name="Schijlen E."/>
            <person name="Jimenez-Gomez J.M."/>
            <person name="Ryngajllo M."/>
            <person name="Kimura S."/>
            <person name="Kumar R."/>
            <person name="Koenig D."/>
            <person name="Headland L.R."/>
            <person name="Maloof J.N."/>
            <person name="Sinha N."/>
            <person name="van Ham R.C."/>
            <person name="Lankhorst R.K."/>
            <person name="Mao L."/>
            <person name="Vogel A."/>
            <person name="Arsova B."/>
            <person name="Panstruga R."/>
            <person name="Fei Z."/>
            <person name="Rose J.K."/>
            <person name="Zamir D."/>
            <person name="Carrari F."/>
            <person name="Giovannoni J.J."/>
            <person name="Weigel D."/>
            <person name="Usadel B."/>
            <person name="Fernie A.R."/>
        </authorList>
    </citation>
    <scope>NUCLEOTIDE SEQUENCE [LARGE SCALE GENOMIC DNA]</scope>
    <source>
        <strain evidence="4">cv. LA0716</strain>
    </source>
</reference>
<sequence>MGFCFKTIIGLKRNKRRKSKQLKITSTSTAFDEPKGDIQVPSAHYSNGTSSSKKITCKTKFTHNTAATKIQTAYRAHLARKTLRRVRGAVRFQGVIEGLSVNNQISGTLKQIHCWSKIQSEIRARRLNMVTQGHNKQKKIQNQQKLEAKLHELEVEWSSSAETIEEILQKLQQREEAATKRERAMAYAFSHQWRANSNKYFGQAYYDLGKESWGWSWMERWIAVRPWETRVQTNPIVPKTSHSQQVAKITSKATNLGPMKLVVSIKNPSISNGKESTRGRKLSITTNENHVSNLLITT</sequence>
<evidence type="ECO:0000313" key="4">
    <source>
        <dbReference type="Proteomes" id="UP000694930"/>
    </source>
</evidence>
<dbReference type="Proteomes" id="UP000694930">
    <property type="component" value="Chromosome 12"/>
</dbReference>
<reference evidence="5" key="2">
    <citation type="submission" date="2025-08" db="UniProtKB">
        <authorList>
            <consortium name="RefSeq"/>
        </authorList>
    </citation>
    <scope>IDENTIFICATION</scope>
</reference>